<accession>A0A7I9VQD5</accession>
<keyword evidence="7" id="KW-1185">Reference proteome</keyword>
<evidence type="ECO:0000256" key="4">
    <source>
        <dbReference type="PROSITE-ProRule" id="PRU00335"/>
    </source>
</evidence>
<reference evidence="7" key="1">
    <citation type="journal article" date="2020" name="Appl. Environ. Microbiol.">
        <title>Diazotrophic Anaeromyxobacter Isolates from Soils.</title>
        <authorList>
            <person name="Masuda Y."/>
            <person name="Yamanaka H."/>
            <person name="Xu Z.X."/>
            <person name="Shiratori Y."/>
            <person name="Aono T."/>
            <person name="Amachi S."/>
            <person name="Senoo K."/>
            <person name="Itoh H."/>
        </authorList>
    </citation>
    <scope>NUCLEOTIDE SEQUENCE [LARGE SCALE GENOMIC DNA]</scope>
    <source>
        <strain evidence="7">R267</strain>
    </source>
</reference>
<dbReference type="Gene3D" id="1.10.357.10">
    <property type="entry name" value="Tetracycline Repressor, domain 2"/>
    <property type="match status" value="1"/>
</dbReference>
<evidence type="ECO:0000313" key="6">
    <source>
        <dbReference type="EMBL" id="GEJ58633.1"/>
    </source>
</evidence>
<dbReference type="AlphaFoldDB" id="A0A7I9VQD5"/>
<dbReference type="GO" id="GO:0000976">
    <property type="term" value="F:transcription cis-regulatory region binding"/>
    <property type="evidence" value="ECO:0007669"/>
    <property type="project" value="TreeGrafter"/>
</dbReference>
<gene>
    <name evidence="6" type="ORF">AMYX_33740</name>
</gene>
<sequence>MTAVKTRYYVPCVDAFVAGKMTPGAKPSIADRLWEASRAEFSLRGYHGARVQGIARRAGCNVALLYRHWASKRALYLEVLRTIWSAMLGNVVQLIETGRGAPAVVGAYLDANLRDPLGAQIIIREFLDGGPFLNELFEAEPELVAPVRRAVQAISGEAAPGAPALRPGLDPTLVVLSVGGLAALVASAHEAARPFFAQPVPAEVWRQHLYDLLLHGVLGCQDQPAGGPPPAA</sequence>
<dbReference type="Pfam" id="PF00440">
    <property type="entry name" value="TetR_N"/>
    <property type="match status" value="1"/>
</dbReference>
<dbReference type="Proteomes" id="UP000503640">
    <property type="component" value="Unassembled WGS sequence"/>
</dbReference>
<dbReference type="EMBL" id="BJTG01000008">
    <property type="protein sequence ID" value="GEJ58633.1"/>
    <property type="molecule type" value="Genomic_DNA"/>
</dbReference>
<evidence type="ECO:0000256" key="3">
    <source>
        <dbReference type="ARBA" id="ARBA00023163"/>
    </source>
</evidence>
<dbReference type="SUPFAM" id="SSF46689">
    <property type="entry name" value="Homeodomain-like"/>
    <property type="match status" value="1"/>
</dbReference>
<name>A0A7I9VQD5_9BACT</name>
<organism evidence="6 7">
    <name type="scientific">Anaeromyxobacter diazotrophicus</name>
    <dbReference type="NCBI Taxonomy" id="2590199"/>
    <lineage>
        <taxon>Bacteria</taxon>
        <taxon>Pseudomonadati</taxon>
        <taxon>Myxococcota</taxon>
        <taxon>Myxococcia</taxon>
        <taxon>Myxococcales</taxon>
        <taxon>Cystobacterineae</taxon>
        <taxon>Anaeromyxobacteraceae</taxon>
        <taxon>Anaeromyxobacter</taxon>
    </lineage>
</organism>
<feature type="DNA-binding region" description="H-T-H motif" evidence="4">
    <location>
        <begin position="50"/>
        <end position="69"/>
    </location>
</feature>
<comment type="caution">
    <text evidence="6">The sequence shown here is derived from an EMBL/GenBank/DDBJ whole genome shotgun (WGS) entry which is preliminary data.</text>
</comment>
<evidence type="ECO:0000256" key="1">
    <source>
        <dbReference type="ARBA" id="ARBA00023015"/>
    </source>
</evidence>
<evidence type="ECO:0000259" key="5">
    <source>
        <dbReference type="PROSITE" id="PS50977"/>
    </source>
</evidence>
<dbReference type="InterPro" id="IPR009057">
    <property type="entry name" value="Homeodomain-like_sf"/>
</dbReference>
<proteinExistence type="predicted"/>
<dbReference type="PANTHER" id="PTHR30055:SF234">
    <property type="entry name" value="HTH-TYPE TRANSCRIPTIONAL REGULATOR BETI"/>
    <property type="match status" value="1"/>
</dbReference>
<keyword evidence="2 4" id="KW-0238">DNA-binding</keyword>
<dbReference type="InterPro" id="IPR050109">
    <property type="entry name" value="HTH-type_TetR-like_transc_reg"/>
</dbReference>
<evidence type="ECO:0000313" key="7">
    <source>
        <dbReference type="Proteomes" id="UP000503640"/>
    </source>
</evidence>
<dbReference type="InterPro" id="IPR001647">
    <property type="entry name" value="HTH_TetR"/>
</dbReference>
<feature type="domain" description="HTH tetR-type" evidence="5">
    <location>
        <begin position="27"/>
        <end position="87"/>
    </location>
</feature>
<dbReference type="GO" id="GO:0003700">
    <property type="term" value="F:DNA-binding transcription factor activity"/>
    <property type="evidence" value="ECO:0007669"/>
    <property type="project" value="TreeGrafter"/>
</dbReference>
<evidence type="ECO:0000256" key="2">
    <source>
        <dbReference type="ARBA" id="ARBA00023125"/>
    </source>
</evidence>
<dbReference type="PANTHER" id="PTHR30055">
    <property type="entry name" value="HTH-TYPE TRANSCRIPTIONAL REGULATOR RUTR"/>
    <property type="match status" value="1"/>
</dbReference>
<keyword evidence="1" id="KW-0805">Transcription regulation</keyword>
<dbReference type="PROSITE" id="PS50977">
    <property type="entry name" value="HTH_TETR_2"/>
    <property type="match status" value="1"/>
</dbReference>
<keyword evidence="3" id="KW-0804">Transcription</keyword>
<protein>
    <recommendedName>
        <fullName evidence="5">HTH tetR-type domain-containing protein</fullName>
    </recommendedName>
</protein>